<gene>
    <name evidence="11" type="primary">Pcdhga11</name>
    <name evidence="11" type="ORF">TURVEL_R14238</name>
</gene>
<dbReference type="SUPFAM" id="SSF49313">
    <property type="entry name" value="Cadherin-like"/>
    <property type="match status" value="1"/>
</dbReference>
<evidence type="ECO:0000256" key="7">
    <source>
        <dbReference type="ARBA" id="ARBA00023136"/>
    </source>
</evidence>
<keyword evidence="12" id="KW-1185">Reference proteome</keyword>
<evidence type="ECO:0000256" key="4">
    <source>
        <dbReference type="ARBA" id="ARBA00022837"/>
    </source>
</evidence>
<evidence type="ECO:0000256" key="1">
    <source>
        <dbReference type="ARBA" id="ARBA00004167"/>
    </source>
</evidence>
<comment type="subcellular location">
    <subcellularLocation>
        <location evidence="1">Membrane</location>
        <topology evidence="1">Single-pass membrane protein</topology>
    </subcellularLocation>
</comment>
<evidence type="ECO:0000259" key="10">
    <source>
        <dbReference type="PROSITE" id="PS50268"/>
    </source>
</evidence>
<dbReference type="PROSITE" id="PS50268">
    <property type="entry name" value="CADHERIN_2"/>
    <property type="match status" value="1"/>
</dbReference>
<dbReference type="InterPro" id="IPR002126">
    <property type="entry name" value="Cadherin-like_dom"/>
</dbReference>
<dbReference type="InterPro" id="IPR015919">
    <property type="entry name" value="Cadherin-like_sf"/>
</dbReference>
<evidence type="ECO:0000256" key="6">
    <source>
        <dbReference type="ARBA" id="ARBA00022989"/>
    </source>
</evidence>
<evidence type="ECO:0000256" key="5">
    <source>
        <dbReference type="ARBA" id="ARBA00022889"/>
    </source>
</evidence>
<dbReference type="Gene3D" id="2.60.40.60">
    <property type="entry name" value="Cadherins"/>
    <property type="match status" value="1"/>
</dbReference>
<dbReference type="FunFam" id="2.60.40.60:FF:000002">
    <property type="entry name" value="Protocadherin alpha 2"/>
    <property type="match status" value="1"/>
</dbReference>
<dbReference type="GO" id="GO:0007156">
    <property type="term" value="P:homophilic cell adhesion via plasma membrane adhesion molecules"/>
    <property type="evidence" value="ECO:0007669"/>
    <property type="project" value="InterPro"/>
</dbReference>
<sequence length="71" mass="7741">VTATDPDEGINGQVKYSLKEATDLASEIFHLDSETGTITLSRSLDFEEGNAYQIEVQAWDGGDLFDSTKVT</sequence>
<feature type="domain" description="Cadherin" evidence="10">
    <location>
        <begin position="1"/>
        <end position="62"/>
    </location>
</feature>
<dbReference type="GO" id="GO:0005886">
    <property type="term" value="C:plasma membrane"/>
    <property type="evidence" value="ECO:0007669"/>
    <property type="project" value="TreeGrafter"/>
</dbReference>
<keyword evidence="5" id="KW-0130">Cell adhesion</keyword>
<dbReference type="OrthoDB" id="9990384at2759"/>
<keyword evidence="2" id="KW-0812">Transmembrane</keyword>
<dbReference type="CDD" id="cd11304">
    <property type="entry name" value="Cadherin_repeat"/>
    <property type="match status" value="1"/>
</dbReference>
<evidence type="ECO:0000256" key="8">
    <source>
        <dbReference type="ARBA" id="ARBA00023180"/>
    </source>
</evidence>
<dbReference type="AlphaFoldDB" id="A0A7L3L420"/>
<dbReference type="InterPro" id="IPR050174">
    <property type="entry name" value="Protocadherin/Cadherin-CA"/>
</dbReference>
<evidence type="ECO:0000313" key="11">
    <source>
        <dbReference type="EMBL" id="NXU48522.1"/>
    </source>
</evidence>
<keyword evidence="4 9" id="KW-0106">Calcium</keyword>
<keyword evidence="7" id="KW-0472">Membrane</keyword>
<keyword evidence="6" id="KW-1133">Transmembrane helix</keyword>
<dbReference type="Proteomes" id="UP000582182">
    <property type="component" value="Unassembled WGS sequence"/>
</dbReference>
<accession>A0A7L3L420</accession>
<evidence type="ECO:0000256" key="9">
    <source>
        <dbReference type="PROSITE-ProRule" id="PRU00043"/>
    </source>
</evidence>
<feature type="non-terminal residue" evidence="11">
    <location>
        <position position="71"/>
    </location>
</feature>
<protein>
    <submittedName>
        <fullName evidence="11">PCDGB protein</fullName>
    </submittedName>
</protein>
<name>A0A7L3L420_9CHAR</name>
<comment type="caution">
    <text evidence="11">The sequence shown here is derived from an EMBL/GenBank/DDBJ whole genome shotgun (WGS) entry which is preliminary data.</text>
</comment>
<evidence type="ECO:0000256" key="3">
    <source>
        <dbReference type="ARBA" id="ARBA00022737"/>
    </source>
</evidence>
<organism evidence="11 12">
    <name type="scientific">Turnix velox</name>
    <name type="common">Little buttonquail</name>
    <dbReference type="NCBI Taxonomy" id="2529409"/>
    <lineage>
        <taxon>Eukaryota</taxon>
        <taxon>Metazoa</taxon>
        <taxon>Chordata</taxon>
        <taxon>Craniata</taxon>
        <taxon>Vertebrata</taxon>
        <taxon>Euteleostomi</taxon>
        <taxon>Archelosauria</taxon>
        <taxon>Archosauria</taxon>
        <taxon>Dinosauria</taxon>
        <taxon>Saurischia</taxon>
        <taxon>Theropoda</taxon>
        <taxon>Coelurosauria</taxon>
        <taxon>Aves</taxon>
        <taxon>Neognathae</taxon>
        <taxon>Neoaves</taxon>
        <taxon>Charadriiformes</taxon>
        <taxon>Turnicidae</taxon>
        <taxon>Turnix</taxon>
    </lineage>
</organism>
<keyword evidence="3" id="KW-0677">Repeat</keyword>
<dbReference type="SMART" id="SM00112">
    <property type="entry name" value="CA"/>
    <property type="match status" value="1"/>
</dbReference>
<evidence type="ECO:0000313" key="12">
    <source>
        <dbReference type="Proteomes" id="UP000582182"/>
    </source>
</evidence>
<dbReference type="EMBL" id="VZTY01004056">
    <property type="protein sequence ID" value="NXU48522.1"/>
    <property type="molecule type" value="Genomic_DNA"/>
</dbReference>
<evidence type="ECO:0000256" key="2">
    <source>
        <dbReference type="ARBA" id="ARBA00022692"/>
    </source>
</evidence>
<dbReference type="Pfam" id="PF00028">
    <property type="entry name" value="Cadherin"/>
    <property type="match status" value="1"/>
</dbReference>
<feature type="non-terminal residue" evidence="11">
    <location>
        <position position="1"/>
    </location>
</feature>
<dbReference type="GO" id="GO:0005509">
    <property type="term" value="F:calcium ion binding"/>
    <property type="evidence" value="ECO:0007669"/>
    <property type="project" value="UniProtKB-UniRule"/>
</dbReference>
<proteinExistence type="predicted"/>
<reference evidence="11 12" key="1">
    <citation type="submission" date="2019-09" db="EMBL/GenBank/DDBJ databases">
        <title>Bird 10,000 Genomes (B10K) Project - Family phase.</title>
        <authorList>
            <person name="Zhang G."/>
        </authorList>
    </citation>
    <scope>NUCLEOTIDE SEQUENCE [LARGE SCALE GENOMIC DNA]</scope>
    <source>
        <strain evidence="11">B10K-DU-029-46</strain>
    </source>
</reference>
<keyword evidence="8" id="KW-0325">Glycoprotein</keyword>
<dbReference type="PANTHER" id="PTHR24028:SF234">
    <property type="entry name" value="PROTOCADHERIN GAMMA-A3"/>
    <property type="match status" value="1"/>
</dbReference>
<dbReference type="PANTHER" id="PTHR24028">
    <property type="entry name" value="CADHERIN-87A"/>
    <property type="match status" value="1"/>
</dbReference>